<feature type="chain" id="PRO_5009312472" evidence="1">
    <location>
        <begin position="20"/>
        <end position="143"/>
    </location>
</feature>
<dbReference type="AlphaFoldDB" id="A0A1I7YQQ9"/>
<evidence type="ECO:0000256" key="1">
    <source>
        <dbReference type="SAM" id="SignalP"/>
    </source>
</evidence>
<dbReference type="Proteomes" id="UP000095287">
    <property type="component" value="Unplaced"/>
</dbReference>
<dbReference type="WBParaSite" id="L893_g18524.t1">
    <property type="protein sequence ID" value="L893_g18524.t1"/>
    <property type="gene ID" value="L893_g18524"/>
</dbReference>
<name>A0A1I7YQQ9_9BILA</name>
<keyword evidence="2" id="KW-1185">Reference proteome</keyword>
<sequence>MLSALKLWPLCASLYCTLALFTALDAHVAHLHFTAQQRQYTHRQAEHLQVGEWHLGIVERGDARLVQFQPQPREQAPADVAVERQLDVGLVACQLADLVFVVVGIEEVGQGKAQRHNDQQQPEYHQPQDFAERFHGRVLVVRL</sequence>
<feature type="signal peptide" evidence="1">
    <location>
        <begin position="1"/>
        <end position="19"/>
    </location>
</feature>
<evidence type="ECO:0000313" key="3">
    <source>
        <dbReference type="WBParaSite" id="L893_g18524.t1"/>
    </source>
</evidence>
<protein>
    <submittedName>
        <fullName evidence="3">Secreted protein</fullName>
    </submittedName>
</protein>
<evidence type="ECO:0000313" key="2">
    <source>
        <dbReference type="Proteomes" id="UP000095287"/>
    </source>
</evidence>
<reference evidence="3" key="1">
    <citation type="submission" date="2016-11" db="UniProtKB">
        <authorList>
            <consortium name="WormBaseParasite"/>
        </authorList>
    </citation>
    <scope>IDENTIFICATION</scope>
</reference>
<organism evidence="2 3">
    <name type="scientific">Steinernema glaseri</name>
    <dbReference type="NCBI Taxonomy" id="37863"/>
    <lineage>
        <taxon>Eukaryota</taxon>
        <taxon>Metazoa</taxon>
        <taxon>Ecdysozoa</taxon>
        <taxon>Nematoda</taxon>
        <taxon>Chromadorea</taxon>
        <taxon>Rhabditida</taxon>
        <taxon>Tylenchina</taxon>
        <taxon>Panagrolaimomorpha</taxon>
        <taxon>Strongyloidoidea</taxon>
        <taxon>Steinernematidae</taxon>
        <taxon>Steinernema</taxon>
    </lineage>
</organism>
<accession>A0A1I7YQQ9</accession>
<keyword evidence="1" id="KW-0732">Signal</keyword>
<proteinExistence type="predicted"/>